<keyword evidence="1" id="KW-0812">Transmembrane</keyword>
<evidence type="ECO:0000256" key="1">
    <source>
        <dbReference type="SAM" id="Phobius"/>
    </source>
</evidence>
<feature type="non-terminal residue" evidence="2">
    <location>
        <position position="1"/>
    </location>
</feature>
<feature type="transmembrane region" description="Helical" evidence="1">
    <location>
        <begin position="44"/>
        <end position="69"/>
    </location>
</feature>
<reference evidence="2" key="2">
    <citation type="submission" date="2023-05" db="EMBL/GenBank/DDBJ databases">
        <authorList>
            <person name="Fouks B."/>
        </authorList>
    </citation>
    <scope>NUCLEOTIDE SEQUENCE</scope>
    <source>
        <strain evidence="2">Stay&amp;Tobe</strain>
        <tissue evidence="2">Testes</tissue>
    </source>
</reference>
<comment type="caution">
    <text evidence="2">The sequence shown here is derived from an EMBL/GenBank/DDBJ whole genome shotgun (WGS) entry which is preliminary data.</text>
</comment>
<dbReference type="Proteomes" id="UP001233999">
    <property type="component" value="Unassembled WGS sequence"/>
</dbReference>
<dbReference type="AlphaFoldDB" id="A0AAD8AF02"/>
<proteinExistence type="predicted"/>
<sequence>MAYMVQTATGCSSFFSIVFSNMYSEFLHRPQFFFISTSINGFKYLFLINFFFVHLSIYMFFLSCFQISVNLNVRILLIRAVIPQIHPKFNKCYSHQYIQKYLRIIDKHQNSLQQRISRQITIAAWAITYANDREAARRARRLALARMQKQRRELWR</sequence>
<protein>
    <submittedName>
        <fullName evidence="2">Uncharacterized protein</fullName>
    </submittedName>
</protein>
<keyword evidence="1" id="KW-1133">Transmembrane helix</keyword>
<reference evidence="2" key="1">
    <citation type="journal article" date="2023" name="IScience">
        <title>Live-bearing cockroach genome reveals convergent evolutionary mechanisms linked to viviparity in insects and beyond.</title>
        <authorList>
            <person name="Fouks B."/>
            <person name="Harrison M.C."/>
            <person name="Mikhailova A.A."/>
            <person name="Marchal E."/>
            <person name="English S."/>
            <person name="Carruthers M."/>
            <person name="Jennings E.C."/>
            <person name="Chiamaka E.L."/>
            <person name="Frigard R.A."/>
            <person name="Pippel M."/>
            <person name="Attardo G.M."/>
            <person name="Benoit J.B."/>
            <person name="Bornberg-Bauer E."/>
            <person name="Tobe S.S."/>
        </authorList>
    </citation>
    <scope>NUCLEOTIDE SEQUENCE</scope>
    <source>
        <strain evidence="2">Stay&amp;Tobe</strain>
    </source>
</reference>
<name>A0AAD8AF02_DIPPU</name>
<organism evidence="2 3">
    <name type="scientific">Diploptera punctata</name>
    <name type="common">Pacific beetle cockroach</name>
    <dbReference type="NCBI Taxonomy" id="6984"/>
    <lineage>
        <taxon>Eukaryota</taxon>
        <taxon>Metazoa</taxon>
        <taxon>Ecdysozoa</taxon>
        <taxon>Arthropoda</taxon>
        <taxon>Hexapoda</taxon>
        <taxon>Insecta</taxon>
        <taxon>Pterygota</taxon>
        <taxon>Neoptera</taxon>
        <taxon>Polyneoptera</taxon>
        <taxon>Dictyoptera</taxon>
        <taxon>Blattodea</taxon>
        <taxon>Blaberoidea</taxon>
        <taxon>Blaberidae</taxon>
        <taxon>Diplopterinae</taxon>
        <taxon>Diploptera</taxon>
    </lineage>
</organism>
<evidence type="ECO:0000313" key="2">
    <source>
        <dbReference type="EMBL" id="KAJ9597845.1"/>
    </source>
</evidence>
<dbReference type="EMBL" id="JASPKZ010001584">
    <property type="protein sequence ID" value="KAJ9597845.1"/>
    <property type="molecule type" value="Genomic_DNA"/>
</dbReference>
<evidence type="ECO:0000313" key="3">
    <source>
        <dbReference type="Proteomes" id="UP001233999"/>
    </source>
</evidence>
<keyword evidence="1" id="KW-0472">Membrane</keyword>
<gene>
    <name evidence="2" type="ORF">L9F63_011340</name>
</gene>
<keyword evidence="3" id="KW-1185">Reference proteome</keyword>
<accession>A0AAD8AF02</accession>